<evidence type="ECO:0000256" key="2">
    <source>
        <dbReference type="ARBA" id="ARBA00022729"/>
    </source>
</evidence>
<evidence type="ECO:0000256" key="9">
    <source>
        <dbReference type="RuleBase" id="RU004016"/>
    </source>
</evidence>
<evidence type="ECO:0000256" key="10">
    <source>
        <dbReference type="SAM" id="Phobius"/>
    </source>
</evidence>
<dbReference type="GO" id="GO:0006508">
    <property type="term" value="P:proteolysis"/>
    <property type="evidence" value="ECO:0007669"/>
    <property type="project" value="InterPro"/>
</dbReference>
<evidence type="ECO:0000256" key="8">
    <source>
        <dbReference type="PIRSR" id="PIRSR618044-2"/>
    </source>
</evidence>
<dbReference type="Gene3D" id="3.40.710.10">
    <property type="entry name" value="DD-peptidase/beta-lactamase superfamily"/>
    <property type="match status" value="1"/>
</dbReference>
<dbReference type="InterPro" id="IPR018044">
    <property type="entry name" value="Peptidase_S11"/>
</dbReference>
<comment type="caution">
    <text evidence="12">The sequence shown here is derived from an EMBL/GenBank/DDBJ whole genome shotgun (WGS) entry which is preliminary data.</text>
</comment>
<sequence>MSNIVEYNLKMRHSRKVWINIMYLFKRKHKKRLRPIRLFGSMLMVLTILIPAPVNAASTALPEIRGESGYLLDIQSGQEIYTKNANEKLEPASTTKIMTALLAIEYGNLNDKVTITNTVIDSKLVYGTVINLTPGETLTLDDLLYATLLDSANDAAVAIAEYIGGSVPQFVDMMNARAQQIGATQTHFVNPTGLTDPQHTTTAHDLALIARVAYQNPIFDQYIKTKEQWITRSVQGQPTQMINENKLLWRDPHVDGMKVGFTSQALNCFVATSTVNGRSLVGVLLKSPVGTIWNDMSHLFEYGFTQTSNILYKPSGASVGSIMVGSKSVNLNLTIPIYLTKTVDGQLPTVNLRVKPVSNKNDQAKESEEISTVEVWSGNNLLSTIPLSSSEETIPPTTPLTTKDINDDSKYLYVKWFVVLLLVIVALRIYSNLQIIKRNKLRRNRKSIGRSKASTT</sequence>
<reference evidence="12 13" key="1">
    <citation type="submission" date="2019-11" db="EMBL/GenBank/DDBJ databases">
        <title>Whole-genome sequence of a the green, strictly anaerobic photosynthetic bacterium Heliobacillus mobilis DSM 6151.</title>
        <authorList>
            <person name="Kyndt J.A."/>
            <person name="Meyer T.E."/>
        </authorList>
    </citation>
    <scope>NUCLEOTIDE SEQUENCE [LARGE SCALE GENOMIC DNA]</scope>
    <source>
        <strain evidence="12 13">DSM 6151</strain>
    </source>
</reference>
<keyword evidence="6" id="KW-0961">Cell wall biogenesis/degradation</keyword>
<name>A0A6I3SHL4_HELMO</name>
<dbReference type="SUPFAM" id="SSF56601">
    <property type="entry name" value="beta-lactamase/transpeptidase-like"/>
    <property type="match status" value="1"/>
</dbReference>
<protein>
    <submittedName>
        <fullName evidence="12">D-alanyl-D-alanine carboxypeptidase</fullName>
    </submittedName>
</protein>
<evidence type="ECO:0000313" key="13">
    <source>
        <dbReference type="Proteomes" id="UP000430670"/>
    </source>
</evidence>
<feature type="active site" evidence="7">
    <location>
        <position position="151"/>
    </location>
</feature>
<feature type="binding site" evidence="8">
    <location>
        <position position="258"/>
    </location>
    <ligand>
        <name>substrate</name>
    </ligand>
</feature>
<dbReference type="EMBL" id="WNKU01000003">
    <property type="protein sequence ID" value="MTV48316.1"/>
    <property type="molecule type" value="Genomic_DNA"/>
</dbReference>
<keyword evidence="10" id="KW-1133">Transmembrane helix</keyword>
<gene>
    <name evidence="12" type="ORF">GJ688_04870</name>
</gene>
<feature type="active site" description="Acyl-ester intermediate" evidence="7">
    <location>
        <position position="93"/>
    </location>
</feature>
<dbReference type="PANTHER" id="PTHR21581:SF6">
    <property type="entry name" value="TRAFFICKING PROTEIN PARTICLE COMPLEX SUBUNIT 12"/>
    <property type="match status" value="1"/>
</dbReference>
<feature type="active site" description="Proton acceptor" evidence="7">
    <location>
        <position position="96"/>
    </location>
</feature>
<evidence type="ECO:0000313" key="12">
    <source>
        <dbReference type="EMBL" id="MTV48316.1"/>
    </source>
</evidence>
<keyword evidence="2" id="KW-0732">Signal</keyword>
<keyword evidence="12" id="KW-0645">Protease</keyword>
<keyword evidence="5" id="KW-0573">Peptidoglycan synthesis</keyword>
<accession>A0A6I3SHL4</accession>
<proteinExistence type="inferred from homology"/>
<keyword evidence="10" id="KW-0472">Membrane</keyword>
<evidence type="ECO:0000256" key="4">
    <source>
        <dbReference type="ARBA" id="ARBA00022960"/>
    </source>
</evidence>
<evidence type="ECO:0000256" key="6">
    <source>
        <dbReference type="ARBA" id="ARBA00023316"/>
    </source>
</evidence>
<keyword evidence="3" id="KW-0378">Hydrolase</keyword>
<keyword evidence="13" id="KW-1185">Reference proteome</keyword>
<dbReference type="OrthoDB" id="9791132at2"/>
<keyword evidence="10" id="KW-0812">Transmembrane</keyword>
<keyword evidence="4" id="KW-0133">Cell shape</keyword>
<feature type="domain" description="Peptidase S11 D-alanyl-D-alanine carboxypeptidase A N-terminal" evidence="11">
    <location>
        <begin position="58"/>
        <end position="286"/>
    </location>
</feature>
<dbReference type="PANTHER" id="PTHR21581">
    <property type="entry name" value="D-ALANYL-D-ALANINE CARBOXYPEPTIDASE"/>
    <property type="match status" value="1"/>
</dbReference>
<keyword evidence="12" id="KW-0121">Carboxypeptidase</keyword>
<evidence type="ECO:0000259" key="11">
    <source>
        <dbReference type="Pfam" id="PF00768"/>
    </source>
</evidence>
<dbReference type="Pfam" id="PF00768">
    <property type="entry name" value="Peptidase_S11"/>
    <property type="match status" value="1"/>
</dbReference>
<evidence type="ECO:0000256" key="7">
    <source>
        <dbReference type="PIRSR" id="PIRSR618044-1"/>
    </source>
</evidence>
<dbReference type="GO" id="GO:0009002">
    <property type="term" value="F:serine-type D-Ala-D-Ala carboxypeptidase activity"/>
    <property type="evidence" value="ECO:0007669"/>
    <property type="project" value="InterPro"/>
</dbReference>
<dbReference type="InterPro" id="IPR012338">
    <property type="entry name" value="Beta-lactam/transpept-like"/>
</dbReference>
<feature type="transmembrane region" description="Helical" evidence="10">
    <location>
        <begin position="411"/>
        <end position="430"/>
    </location>
</feature>
<dbReference type="InterPro" id="IPR001967">
    <property type="entry name" value="Peptidase_S11_N"/>
</dbReference>
<dbReference type="Proteomes" id="UP000430670">
    <property type="component" value="Unassembled WGS sequence"/>
</dbReference>
<dbReference type="AlphaFoldDB" id="A0A6I3SHL4"/>
<organism evidence="12 13">
    <name type="scientific">Heliobacterium mobile</name>
    <name type="common">Heliobacillus mobilis</name>
    <dbReference type="NCBI Taxonomy" id="28064"/>
    <lineage>
        <taxon>Bacteria</taxon>
        <taxon>Bacillati</taxon>
        <taxon>Bacillota</taxon>
        <taxon>Clostridia</taxon>
        <taxon>Eubacteriales</taxon>
        <taxon>Heliobacteriaceae</taxon>
        <taxon>Heliobacterium</taxon>
    </lineage>
</organism>
<evidence type="ECO:0000256" key="3">
    <source>
        <dbReference type="ARBA" id="ARBA00022801"/>
    </source>
</evidence>
<evidence type="ECO:0000256" key="5">
    <source>
        <dbReference type="ARBA" id="ARBA00022984"/>
    </source>
</evidence>
<dbReference type="GO" id="GO:0008360">
    <property type="term" value="P:regulation of cell shape"/>
    <property type="evidence" value="ECO:0007669"/>
    <property type="project" value="UniProtKB-KW"/>
</dbReference>
<comment type="similarity">
    <text evidence="1 9">Belongs to the peptidase S11 family.</text>
</comment>
<dbReference type="GO" id="GO:0071555">
    <property type="term" value="P:cell wall organization"/>
    <property type="evidence" value="ECO:0007669"/>
    <property type="project" value="UniProtKB-KW"/>
</dbReference>
<dbReference type="PRINTS" id="PR00725">
    <property type="entry name" value="DADACBPTASE1"/>
</dbReference>
<dbReference type="GO" id="GO:0009252">
    <property type="term" value="P:peptidoglycan biosynthetic process"/>
    <property type="evidence" value="ECO:0007669"/>
    <property type="project" value="UniProtKB-KW"/>
</dbReference>
<evidence type="ECO:0000256" key="1">
    <source>
        <dbReference type="ARBA" id="ARBA00007164"/>
    </source>
</evidence>